<evidence type="ECO:0000256" key="1">
    <source>
        <dbReference type="ARBA" id="ARBA00001966"/>
    </source>
</evidence>
<feature type="non-terminal residue" evidence="7">
    <location>
        <position position="252"/>
    </location>
</feature>
<organism evidence="7">
    <name type="scientific">marine metagenome</name>
    <dbReference type="NCBI Taxonomy" id="408172"/>
    <lineage>
        <taxon>unclassified sequences</taxon>
        <taxon>metagenomes</taxon>
        <taxon>ecological metagenomes</taxon>
    </lineage>
</organism>
<evidence type="ECO:0000256" key="2">
    <source>
        <dbReference type="ARBA" id="ARBA00022691"/>
    </source>
</evidence>
<feature type="domain" description="B12-binding" evidence="6">
    <location>
        <begin position="11"/>
        <end position="159"/>
    </location>
</feature>
<comment type="cofactor">
    <cofactor evidence="1">
        <name>[4Fe-4S] cluster</name>
        <dbReference type="ChEBI" id="CHEBI:49883"/>
    </cofactor>
</comment>
<dbReference type="SFLD" id="SFLDS00029">
    <property type="entry name" value="Radical_SAM"/>
    <property type="match status" value="1"/>
</dbReference>
<dbReference type="GO" id="GO:0051536">
    <property type="term" value="F:iron-sulfur cluster binding"/>
    <property type="evidence" value="ECO:0007669"/>
    <property type="project" value="UniProtKB-KW"/>
</dbReference>
<dbReference type="SFLD" id="SFLDG01082">
    <property type="entry name" value="B12-binding_domain_containing"/>
    <property type="match status" value="1"/>
</dbReference>
<dbReference type="SUPFAM" id="SSF102114">
    <property type="entry name" value="Radical SAM enzymes"/>
    <property type="match status" value="1"/>
</dbReference>
<keyword evidence="2" id="KW-0949">S-adenosyl-L-methionine</keyword>
<sequence length="252" mass="28000">MNILLIFPPSTIYGADLTVPAVVPPLGLCYLGGYLEKHGYKNVTILDARSLSKGRVIRDGNRALYGLKDDEIEEYIKKVDPDVIGISCMYTAYSGDTHRLASTIKNMDKNIPVVVGGAHASTFPDLVLKDINVDVVSHYEGEETFLEVVRAIESKKGFANVKGISYRENGVIIKNSPREFIEDLDSIPFPARHLVDMNLYLDDEPSVFGMRAPATTFITSRGCPQSCVFCTIKSVWDDMNFRSRSPKNVVDE</sequence>
<dbReference type="AlphaFoldDB" id="A0A382M7M0"/>
<keyword evidence="4" id="KW-0408">Iron</keyword>
<dbReference type="PROSITE" id="PS51332">
    <property type="entry name" value="B12_BINDING"/>
    <property type="match status" value="1"/>
</dbReference>
<dbReference type="Pfam" id="PF02310">
    <property type="entry name" value="B12-binding"/>
    <property type="match status" value="1"/>
</dbReference>
<dbReference type="EMBL" id="UINC01091148">
    <property type="protein sequence ID" value="SVC43687.1"/>
    <property type="molecule type" value="Genomic_DNA"/>
</dbReference>
<gene>
    <name evidence="7" type="ORF">METZ01_LOCUS296541</name>
</gene>
<reference evidence="7" key="1">
    <citation type="submission" date="2018-05" db="EMBL/GenBank/DDBJ databases">
        <authorList>
            <person name="Lanie J.A."/>
            <person name="Ng W.-L."/>
            <person name="Kazmierczak K.M."/>
            <person name="Andrzejewski T.M."/>
            <person name="Davidsen T.M."/>
            <person name="Wayne K.J."/>
            <person name="Tettelin H."/>
            <person name="Glass J.I."/>
            <person name="Rusch D."/>
            <person name="Podicherti R."/>
            <person name="Tsui H.-C.T."/>
            <person name="Winkler M.E."/>
        </authorList>
    </citation>
    <scope>NUCLEOTIDE SEQUENCE</scope>
</reference>
<dbReference type="InterPro" id="IPR007197">
    <property type="entry name" value="rSAM"/>
</dbReference>
<dbReference type="PANTHER" id="PTHR43409">
    <property type="entry name" value="ANAEROBIC MAGNESIUM-PROTOPORPHYRIN IX MONOMETHYL ESTER CYCLASE-RELATED"/>
    <property type="match status" value="1"/>
</dbReference>
<dbReference type="PANTHER" id="PTHR43409:SF7">
    <property type="entry name" value="BLL1977 PROTEIN"/>
    <property type="match status" value="1"/>
</dbReference>
<accession>A0A382M7M0</accession>
<dbReference type="InterPro" id="IPR058240">
    <property type="entry name" value="rSAM_sf"/>
</dbReference>
<evidence type="ECO:0000313" key="7">
    <source>
        <dbReference type="EMBL" id="SVC43687.1"/>
    </source>
</evidence>
<dbReference type="InterPro" id="IPR051198">
    <property type="entry name" value="BchE-like"/>
</dbReference>
<dbReference type="CDD" id="cd02068">
    <property type="entry name" value="radical_SAM_B12_BD"/>
    <property type="match status" value="1"/>
</dbReference>
<evidence type="ECO:0000256" key="5">
    <source>
        <dbReference type="ARBA" id="ARBA00023014"/>
    </source>
</evidence>
<dbReference type="GO" id="GO:0031419">
    <property type="term" value="F:cobalamin binding"/>
    <property type="evidence" value="ECO:0007669"/>
    <property type="project" value="InterPro"/>
</dbReference>
<dbReference type="GO" id="GO:0046872">
    <property type="term" value="F:metal ion binding"/>
    <property type="evidence" value="ECO:0007669"/>
    <property type="project" value="UniProtKB-KW"/>
</dbReference>
<dbReference type="InterPro" id="IPR006158">
    <property type="entry name" value="Cobalamin-bd"/>
</dbReference>
<protein>
    <recommendedName>
        <fullName evidence="6">B12-binding domain-containing protein</fullName>
    </recommendedName>
</protein>
<proteinExistence type="predicted"/>
<dbReference type="GO" id="GO:0003824">
    <property type="term" value="F:catalytic activity"/>
    <property type="evidence" value="ECO:0007669"/>
    <property type="project" value="InterPro"/>
</dbReference>
<keyword evidence="5" id="KW-0411">Iron-sulfur</keyword>
<dbReference type="Gene3D" id="3.40.50.280">
    <property type="entry name" value="Cobalamin-binding domain"/>
    <property type="match status" value="1"/>
</dbReference>
<evidence type="ECO:0000256" key="4">
    <source>
        <dbReference type="ARBA" id="ARBA00023004"/>
    </source>
</evidence>
<keyword evidence="3" id="KW-0479">Metal-binding</keyword>
<evidence type="ECO:0000259" key="6">
    <source>
        <dbReference type="PROSITE" id="PS51332"/>
    </source>
</evidence>
<name>A0A382M7M0_9ZZZZ</name>
<dbReference type="InterPro" id="IPR036724">
    <property type="entry name" value="Cobalamin-bd_sf"/>
</dbReference>
<evidence type="ECO:0000256" key="3">
    <source>
        <dbReference type="ARBA" id="ARBA00022723"/>
    </source>
</evidence>
<dbReference type="SUPFAM" id="SSF52242">
    <property type="entry name" value="Cobalamin (vitamin B12)-binding domain"/>
    <property type="match status" value="1"/>
</dbReference>